<dbReference type="RefSeq" id="WP_045804673.1">
    <property type="nucleotide sequence ID" value="NZ_LANU01000002.1"/>
</dbReference>
<comment type="caution">
    <text evidence="1">The sequence shown here is derived from an EMBL/GenBank/DDBJ whole genome shotgun (WGS) entry which is preliminary data.</text>
</comment>
<reference evidence="1 2" key="1">
    <citation type="submission" date="2015-02" db="EMBL/GenBank/DDBJ databases">
        <title>Genome Sequencing of Rickettsiales.</title>
        <authorList>
            <person name="Daugherty S.C."/>
            <person name="Su Q."/>
            <person name="Abolude K."/>
            <person name="Beier-Sexton M."/>
            <person name="Carlyon J.A."/>
            <person name="Carter R."/>
            <person name="Day N.P."/>
            <person name="Dumler S.J."/>
            <person name="Dyachenko V."/>
            <person name="Godinez A."/>
            <person name="Kurtti T.J."/>
            <person name="Lichay M."/>
            <person name="Mullins K.E."/>
            <person name="Ott S."/>
            <person name="Pappas-Brown V."/>
            <person name="Paris D.H."/>
            <person name="Patel P."/>
            <person name="Richards A.L."/>
            <person name="Sadzewicz L."/>
            <person name="Sears K."/>
            <person name="Seidman D."/>
            <person name="Sengamalay N."/>
            <person name="Stenos J."/>
            <person name="Tallon L.J."/>
            <person name="Vincent G."/>
            <person name="Fraser C.M."/>
            <person name="Munderloh U."/>
            <person name="Dunning-Hotopp J.C."/>
        </authorList>
    </citation>
    <scope>NUCLEOTIDE SEQUENCE [LARGE SCALE GENOMIC DNA]</scope>
    <source>
        <strain evidence="1 2">EmCRT</strain>
    </source>
</reference>
<name>A0A0F3NEJ4_9RICK</name>
<gene>
    <name evidence="1" type="ORF">EMUCRT_0282</name>
</gene>
<protein>
    <submittedName>
        <fullName evidence="1">Uncharacterized protein</fullName>
    </submittedName>
</protein>
<proteinExistence type="predicted"/>
<organism evidence="1 2">
    <name type="scientific">Ehrlichia cf. muris str. EmCRT</name>
    <dbReference type="NCBI Taxonomy" id="1359167"/>
    <lineage>
        <taxon>Bacteria</taxon>
        <taxon>Pseudomonadati</taxon>
        <taxon>Pseudomonadota</taxon>
        <taxon>Alphaproteobacteria</taxon>
        <taxon>Rickettsiales</taxon>
        <taxon>Anaplasmataceae</taxon>
        <taxon>Ehrlichia</taxon>
    </lineage>
</organism>
<dbReference type="AlphaFoldDB" id="A0A0F3NEJ4"/>
<dbReference type="PATRIC" id="fig|1359167.3.peg.271"/>
<accession>A0A0F3NEJ4</accession>
<dbReference type="Proteomes" id="UP000033546">
    <property type="component" value="Unassembled WGS sequence"/>
</dbReference>
<sequence length="195" mass="22080">MHLMLLSYGDSQCILLPVNSCSYNKELNICHTENPNIDMRLLSLVGNSIFSEDLYRSKFDDYSIVTNAKSVENMVFLYGKNPGCQHVYLVFICPISVMRTVFQQGIVLGSSNFVSAEVLDQSMFNESSENKTLSLFTLVSNKIRIATKSPVSRLTQFSYFSSNGELFHTSYKTTVLKSVSVNPTTNAQRYFMRLQ</sequence>
<evidence type="ECO:0000313" key="1">
    <source>
        <dbReference type="EMBL" id="KJV65344.1"/>
    </source>
</evidence>
<dbReference type="EMBL" id="LANU01000002">
    <property type="protein sequence ID" value="KJV65344.1"/>
    <property type="molecule type" value="Genomic_DNA"/>
</dbReference>
<evidence type="ECO:0000313" key="2">
    <source>
        <dbReference type="Proteomes" id="UP000033546"/>
    </source>
</evidence>